<dbReference type="GO" id="GO:0015562">
    <property type="term" value="F:efflux transmembrane transporter activity"/>
    <property type="evidence" value="ECO:0007669"/>
    <property type="project" value="InterPro"/>
</dbReference>
<feature type="signal peptide" evidence="2">
    <location>
        <begin position="1"/>
        <end position="23"/>
    </location>
</feature>
<dbReference type="Pfam" id="PF02321">
    <property type="entry name" value="OEP"/>
    <property type="match status" value="1"/>
</dbReference>
<protein>
    <submittedName>
        <fullName evidence="3">Outer membrane protein</fullName>
    </submittedName>
</protein>
<dbReference type="SUPFAM" id="SSF56954">
    <property type="entry name" value="Outer membrane efflux proteins (OEP)"/>
    <property type="match status" value="1"/>
</dbReference>
<evidence type="ECO:0000256" key="2">
    <source>
        <dbReference type="SAM" id="SignalP"/>
    </source>
</evidence>
<dbReference type="OrthoDB" id="7256779at2"/>
<proteinExistence type="inferred from homology"/>
<name>S9S9E9_MAGFU</name>
<accession>S9S9E9</accession>
<dbReference type="eggNOG" id="COG1538">
    <property type="taxonomic scope" value="Bacteria"/>
</dbReference>
<dbReference type="InterPro" id="IPR003423">
    <property type="entry name" value="OMP_efflux"/>
</dbReference>
<keyword evidence="2" id="KW-0732">Signal</keyword>
<evidence type="ECO:0000313" key="3">
    <source>
        <dbReference type="EMBL" id="EPY01324.1"/>
    </source>
</evidence>
<dbReference type="AlphaFoldDB" id="S9S9E9"/>
<evidence type="ECO:0000256" key="1">
    <source>
        <dbReference type="ARBA" id="ARBA00007613"/>
    </source>
</evidence>
<reference evidence="3 4" key="1">
    <citation type="submission" date="2013-04" db="EMBL/GenBank/DDBJ databases">
        <authorList>
            <person name="Kuznetsov B."/>
            <person name="Ivanovsky R."/>
        </authorList>
    </citation>
    <scope>NUCLEOTIDE SEQUENCE [LARGE SCALE GENOMIC DNA]</scope>
    <source>
        <strain evidence="3 4">MGU-K5</strain>
    </source>
</reference>
<organism evidence="3 4">
    <name type="scientific">Magnetospirillum fulvum MGU-K5</name>
    <dbReference type="NCBI Taxonomy" id="1316936"/>
    <lineage>
        <taxon>Bacteria</taxon>
        <taxon>Pseudomonadati</taxon>
        <taxon>Pseudomonadota</taxon>
        <taxon>Alphaproteobacteria</taxon>
        <taxon>Rhodospirillales</taxon>
        <taxon>Rhodospirillaceae</taxon>
        <taxon>Magnetospirillum</taxon>
    </lineage>
</organism>
<dbReference type="Gene3D" id="1.20.1600.10">
    <property type="entry name" value="Outer membrane efflux proteins (OEP)"/>
    <property type="match status" value="1"/>
</dbReference>
<dbReference type="EMBL" id="AQPH01000043">
    <property type="protein sequence ID" value="EPY01324.1"/>
    <property type="molecule type" value="Genomic_DNA"/>
</dbReference>
<sequence>MTSRTLAVLIPLALLGGAASATAADVAALPAPVEAFLASLFPEHPRTQLFEANRARAAAEALAAGQALYNPELEFDATPEISSPPETKLSPQYSAAMRLSLDVTDKSGLRGRQGEETALAARAEARLARVGLAADILAALAEREAARARQTAATRQADLATRILDVTIKRQKAGELPAIEFGAAQLAAADAKRTQDEADLALVEAEEGLRAACLCTIEMAPSLPADLVPPPALSEERIQELAAQRPETEAARRRAAAARQGFDLARAQRVPDPTIRLGGSSEGEEKRLLVGLSIPIPVLNSGSAEVGAAGRALSEAEAQERLVVQEAAQMIRKTARAYRRAFDAEQSWRAQAVPAVESQSALLTRLWRAGDLSATDLLVQMRETARSETAAIDARATAWSAYASLVRATSLDLVSGSARHD</sequence>
<dbReference type="STRING" id="1316936.K678_11393"/>
<dbReference type="RefSeq" id="WP_021132591.1">
    <property type="nucleotide sequence ID" value="NZ_AQPH01000043.1"/>
</dbReference>
<evidence type="ECO:0000313" key="4">
    <source>
        <dbReference type="Proteomes" id="UP000015350"/>
    </source>
</evidence>
<gene>
    <name evidence="3" type="ORF">K678_11393</name>
</gene>
<dbReference type="PANTHER" id="PTHR30203:SF24">
    <property type="entry name" value="BLR4935 PROTEIN"/>
    <property type="match status" value="1"/>
</dbReference>
<feature type="chain" id="PRO_5004556400" evidence="2">
    <location>
        <begin position="24"/>
        <end position="421"/>
    </location>
</feature>
<dbReference type="InterPro" id="IPR010131">
    <property type="entry name" value="MdtP/NodT-like"/>
</dbReference>
<dbReference type="PANTHER" id="PTHR30203">
    <property type="entry name" value="OUTER MEMBRANE CATION EFFLUX PROTEIN"/>
    <property type="match status" value="1"/>
</dbReference>
<dbReference type="Proteomes" id="UP000015350">
    <property type="component" value="Unassembled WGS sequence"/>
</dbReference>
<comment type="caution">
    <text evidence="3">The sequence shown here is derived from an EMBL/GenBank/DDBJ whole genome shotgun (WGS) entry which is preliminary data.</text>
</comment>
<comment type="similarity">
    <text evidence="1">Belongs to the outer membrane factor (OMF) (TC 1.B.17) family.</text>
</comment>